<dbReference type="InterPro" id="IPR036388">
    <property type="entry name" value="WH-like_DNA-bd_sf"/>
</dbReference>
<evidence type="ECO:0000256" key="1">
    <source>
        <dbReference type="ARBA" id="ARBA00009437"/>
    </source>
</evidence>
<dbReference type="SUPFAM" id="SSF53850">
    <property type="entry name" value="Periplasmic binding protein-like II"/>
    <property type="match status" value="1"/>
</dbReference>
<evidence type="ECO:0000256" key="3">
    <source>
        <dbReference type="ARBA" id="ARBA00023125"/>
    </source>
</evidence>
<dbReference type="PRINTS" id="PR00039">
    <property type="entry name" value="HTHLYSR"/>
</dbReference>
<dbReference type="Gene3D" id="3.40.190.290">
    <property type="match status" value="1"/>
</dbReference>
<keyword evidence="3" id="KW-0238">DNA-binding</keyword>
<dbReference type="GO" id="GO:0000976">
    <property type="term" value="F:transcription cis-regulatory region binding"/>
    <property type="evidence" value="ECO:0007669"/>
    <property type="project" value="TreeGrafter"/>
</dbReference>
<keyword evidence="2" id="KW-0805">Transcription regulation</keyword>
<dbReference type="Gene3D" id="1.10.10.10">
    <property type="entry name" value="Winged helix-like DNA-binding domain superfamily/Winged helix DNA-binding domain"/>
    <property type="match status" value="1"/>
</dbReference>
<evidence type="ECO:0000256" key="4">
    <source>
        <dbReference type="ARBA" id="ARBA00023163"/>
    </source>
</evidence>
<gene>
    <name evidence="6" type="ORF">EZ242_07730</name>
</gene>
<dbReference type="AlphaFoldDB" id="A0A4Z0BPN9"/>
<dbReference type="PANTHER" id="PTHR30126">
    <property type="entry name" value="HTH-TYPE TRANSCRIPTIONAL REGULATOR"/>
    <property type="match status" value="1"/>
</dbReference>
<evidence type="ECO:0000256" key="2">
    <source>
        <dbReference type="ARBA" id="ARBA00023015"/>
    </source>
</evidence>
<dbReference type="InterPro" id="IPR005119">
    <property type="entry name" value="LysR_subst-bd"/>
</dbReference>
<reference evidence="6 7" key="1">
    <citation type="submission" date="2019-03" db="EMBL/GenBank/DDBJ databases">
        <title>Ramlibacter rhizophilus CCTCC AB2015357, whole genome shotgun sequence.</title>
        <authorList>
            <person name="Zhang X."/>
            <person name="Feng G."/>
            <person name="Zhu H."/>
        </authorList>
    </citation>
    <scope>NUCLEOTIDE SEQUENCE [LARGE SCALE GENOMIC DNA]</scope>
    <source>
        <strain evidence="6 7">CCTCC AB2015357</strain>
    </source>
</reference>
<name>A0A4Z0BPN9_9BURK</name>
<dbReference type="InterPro" id="IPR036390">
    <property type="entry name" value="WH_DNA-bd_sf"/>
</dbReference>
<sequence>MQLNQLRTFTAIVETGSIRAAARRLGVSQPSATKSLRALEQDLDTQLVQRHSRGIALTPAGKALLAHARAAQAELQKARAEIDELAGRARESVTMGVASIVGAWLVPPVLAAQRARSPESAVRVLEGTQESLLPMLREGAIDFAVCLRLEPESTRGFTVRNLARFRLTVVGRKGHPLRQARRLEELREAHWIMTRPRGAGGALEHAFRAAGLALPASATECDSHAIKIALLAGSDALGLVGRPMLGEASVRALLEEIPIEPPFPLMTVSLYTRSDTPPGPPVRALAALVALQCRTILRMN</sequence>
<dbReference type="EMBL" id="SMLL01000003">
    <property type="protein sequence ID" value="TFZ01263.1"/>
    <property type="molecule type" value="Genomic_DNA"/>
</dbReference>
<feature type="domain" description="HTH lysR-type" evidence="5">
    <location>
        <begin position="1"/>
        <end position="58"/>
    </location>
</feature>
<keyword evidence="7" id="KW-1185">Reference proteome</keyword>
<dbReference type="FunFam" id="1.10.10.10:FF:000001">
    <property type="entry name" value="LysR family transcriptional regulator"/>
    <property type="match status" value="1"/>
</dbReference>
<dbReference type="PANTHER" id="PTHR30126:SF97">
    <property type="entry name" value="HTH-TYPE TRANSCRIPTIONAL REGULATOR ABGR"/>
    <property type="match status" value="1"/>
</dbReference>
<dbReference type="Pfam" id="PF00126">
    <property type="entry name" value="HTH_1"/>
    <property type="match status" value="1"/>
</dbReference>
<comment type="similarity">
    <text evidence="1">Belongs to the LysR transcriptional regulatory family.</text>
</comment>
<protein>
    <submittedName>
        <fullName evidence="6">LysR family transcriptional regulator</fullName>
    </submittedName>
</protein>
<comment type="caution">
    <text evidence="6">The sequence shown here is derived from an EMBL/GenBank/DDBJ whole genome shotgun (WGS) entry which is preliminary data.</text>
</comment>
<dbReference type="InterPro" id="IPR000847">
    <property type="entry name" value="LysR_HTH_N"/>
</dbReference>
<evidence type="ECO:0000313" key="7">
    <source>
        <dbReference type="Proteomes" id="UP000297564"/>
    </source>
</evidence>
<dbReference type="OrthoDB" id="8629427at2"/>
<dbReference type="GO" id="GO:0003700">
    <property type="term" value="F:DNA-binding transcription factor activity"/>
    <property type="evidence" value="ECO:0007669"/>
    <property type="project" value="InterPro"/>
</dbReference>
<accession>A0A4Z0BPN9</accession>
<dbReference type="PROSITE" id="PS50931">
    <property type="entry name" value="HTH_LYSR"/>
    <property type="match status" value="1"/>
</dbReference>
<proteinExistence type="inferred from homology"/>
<dbReference type="Pfam" id="PF03466">
    <property type="entry name" value="LysR_substrate"/>
    <property type="match status" value="1"/>
</dbReference>
<evidence type="ECO:0000259" key="5">
    <source>
        <dbReference type="PROSITE" id="PS50931"/>
    </source>
</evidence>
<dbReference type="SUPFAM" id="SSF46785">
    <property type="entry name" value="Winged helix' DNA-binding domain"/>
    <property type="match status" value="1"/>
</dbReference>
<dbReference type="Proteomes" id="UP000297564">
    <property type="component" value="Unassembled WGS sequence"/>
</dbReference>
<organism evidence="6 7">
    <name type="scientific">Ramlibacter rhizophilus</name>
    <dbReference type="NCBI Taxonomy" id="1781167"/>
    <lineage>
        <taxon>Bacteria</taxon>
        <taxon>Pseudomonadati</taxon>
        <taxon>Pseudomonadota</taxon>
        <taxon>Betaproteobacteria</taxon>
        <taxon>Burkholderiales</taxon>
        <taxon>Comamonadaceae</taxon>
        <taxon>Ramlibacter</taxon>
    </lineage>
</organism>
<dbReference type="RefSeq" id="WP_135284561.1">
    <property type="nucleotide sequence ID" value="NZ_SMLL01000003.1"/>
</dbReference>
<keyword evidence="4" id="KW-0804">Transcription</keyword>
<evidence type="ECO:0000313" key="6">
    <source>
        <dbReference type="EMBL" id="TFZ01263.1"/>
    </source>
</evidence>